<comment type="caution">
    <text evidence="1">The sequence shown here is derived from an EMBL/GenBank/DDBJ whole genome shotgun (WGS) entry which is preliminary data.</text>
</comment>
<reference evidence="1 2" key="1">
    <citation type="journal article" date="2016" name="Nat. Commun.">
        <title>Thousands of microbial genomes shed light on interconnected biogeochemical processes in an aquifer system.</title>
        <authorList>
            <person name="Anantharaman K."/>
            <person name="Brown C.T."/>
            <person name="Hug L.A."/>
            <person name="Sharon I."/>
            <person name="Castelle C.J."/>
            <person name="Probst A.J."/>
            <person name="Thomas B.C."/>
            <person name="Singh A."/>
            <person name="Wilkins M.J."/>
            <person name="Karaoz U."/>
            <person name="Brodie E.L."/>
            <person name="Williams K.H."/>
            <person name="Hubbard S.S."/>
            <person name="Banfield J.F."/>
        </authorList>
    </citation>
    <scope>NUCLEOTIDE SEQUENCE [LARGE SCALE GENOMIC DNA]</scope>
</reference>
<gene>
    <name evidence="1" type="ORF">A3B49_01695</name>
</gene>
<name>A0A1F5MJL1_9BACT</name>
<dbReference type="EMBL" id="MFDO01000016">
    <property type="protein sequence ID" value="OGE65509.1"/>
    <property type="molecule type" value="Genomic_DNA"/>
</dbReference>
<dbReference type="AlphaFoldDB" id="A0A1F5MJL1"/>
<evidence type="ECO:0000313" key="1">
    <source>
        <dbReference type="EMBL" id="OGE65509.1"/>
    </source>
</evidence>
<proteinExistence type="predicted"/>
<sequence>MNKTGGRATFKGINYQALASISLFLQNVGYSSFKYIAFEQEKLKDFDLVFENKKIISESKSLKVTHRLLKEILDGLIKNNRVEEKDEVLVICTRVSSNLKTDLEYYKYFDESLKRLKKSSFSKEHIQLLERVKFWEIDSEVNKLVIESLFAQILGIWIPDSYFNDMLSNILLKNVYYQSEKGGKFTKEEFLSLIEQRKNEIKNDSVYYSQVDSHLVKIENVLNSVKDPNSKSWIINKELSALTASPTLYFLAIKRLDEAIQLNLRQWDKLWRAAAKGSLSLQVFNIFKKNIDNDENQDYLITLLPDILRNIVNLYREEFVVVDSARICQSVLSRTRKYDNQIFGILKQLYDRKISDFFYIKQRSNSDEWEKEEISKVLKELYLNTDNEVLKKQIAHFIFDAFNLSIEEGEFWHESPGELFEILKVYALEGENIEERLLYLSKMFSEQYAKYYKKFGKGLGFEGWEHMGSDRDKHLVTNVITPALEEYYYNNKDEAWRFITDKLISQREKQVSKSKPDFLNRAVINIVFKEYTDGSNKIEAFNILKNFIYMKRGIPLKRELVYRAIASSDLPAENKWNLVKIQLDDPIYKGLPAGGYVKQIVTELANEGFVDALNTLKAWSKNPKYYEYSGSLEHNLNSTVSDLLKSEKTQNAGIEILEDFIHSDSFKNKMDLWSVWKLANILKDAIKLDPEKGISILNSIWNQEELTEKEQVLITSTMNDLEKDDPLIKTVYEGTLTEWLTECEDNIELILKRFPSVGSRISIVQFGEKLARIGDYAAAVRIAKIFIKDPDPSNHNAKDDPEGKQNYHKLVEQGEDVNQITTVRGYVCWLLQSIAVLKGRGYVPDVISLVEFLVDDPNYYVRAYSCVPLQQLSVVRHTILPSDSQTRFLDIKDAEKIEQIAFKMLREKENWKLRQVMVGLVHVFANIRAITAEEAMEVLNIFKNIKDDKVIDEAASLYIFFAEFRSNAVNAKNPERIFGAKRYKEIKNFNEADFKKLLEDLLRTSATDVKTSFAWHFWKLPKEGNIDYEKTFNISLKYLSILIEKYDHEVFNRVYYFIDENLDKKPTECLALWKECIKLEKKYLTKHFAQDKLVEMHWWPYHYNGKILLRIAELQGEKEFLEWLGELSDYPEGVTIANDLNIVIDRLKTVSVSSQSKTIFEKIVAYHPDYFEKMKEWVSRNDVS</sequence>
<organism evidence="1 2">
    <name type="scientific">Candidatus Daviesbacteria bacterium RIFCSPLOWO2_01_FULL_40_24</name>
    <dbReference type="NCBI Taxonomy" id="1797787"/>
    <lineage>
        <taxon>Bacteria</taxon>
        <taxon>Candidatus Daviesiibacteriota</taxon>
    </lineage>
</organism>
<protein>
    <submittedName>
        <fullName evidence="1">Uncharacterized protein</fullName>
    </submittedName>
</protein>
<accession>A0A1F5MJL1</accession>
<dbReference type="Proteomes" id="UP000178017">
    <property type="component" value="Unassembled WGS sequence"/>
</dbReference>
<evidence type="ECO:0000313" key="2">
    <source>
        <dbReference type="Proteomes" id="UP000178017"/>
    </source>
</evidence>